<name>A0A1Z5JWZ9_FISSO</name>
<keyword evidence="3 4" id="KW-1133">Transmembrane helix</keyword>
<evidence type="ECO:0000256" key="3">
    <source>
        <dbReference type="ARBA" id="ARBA00022989"/>
    </source>
</evidence>
<accession>A0A1Z5JWZ9</accession>
<protein>
    <recommendedName>
        <fullName evidence="7">Glycosyltransferase family 92 protein</fullName>
    </recommendedName>
</protein>
<proteinExistence type="predicted"/>
<dbReference type="Proteomes" id="UP000198406">
    <property type="component" value="Unassembled WGS sequence"/>
</dbReference>
<comment type="caution">
    <text evidence="5">The sequence shown here is derived from an EMBL/GenBank/DDBJ whole genome shotgun (WGS) entry which is preliminary data.</text>
</comment>
<dbReference type="GO" id="GO:0016757">
    <property type="term" value="F:glycosyltransferase activity"/>
    <property type="evidence" value="ECO:0007669"/>
    <property type="project" value="TreeGrafter"/>
</dbReference>
<evidence type="ECO:0008006" key="7">
    <source>
        <dbReference type="Google" id="ProtNLM"/>
    </source>
</evidence>
<comment type="subcellular location">
    <subcellularLocation>
        <location evidence="1">Membrane</location>
        <topology evidence="1">Single-pass membrane protein</topology>
    </subcellularLocation>
</comment>
<sequence length="401" mass="47033">MSYGLHYPLWLLHRRFPFIFLILISFHAFLSTSFLAKLSRDYHLHLFRYEPTPQALDPTSSFSACLLVKDDNAILSEWIAYHYHVLRLRRLIVAVDPTSTESPSEILERYNRLTDLEIIQWKDEDYLSPDFLRKHQPVEPFLRRGSADNYLSPEKMRQVATHRYRQSAFFAACLKEMKVRGSSYVIHIDTDEFVTTENPFAEANEGDLHQESASTEDSVLIKVQRHIQEHNHDYPCYSVFRVPYGSIESTEEQVNAMVPRHFDAQQFETLRWRHHSSPEKMMLIEHYPKVIVDVSVLPAERLSRETVSSIHRPFWDICEHIQQPAEHPELYREQAIVINHYVGSWERYGSKNDDRRNQVTYESRASANEGAYDGIRPWLQDFTDAMGVARATALLGSQYQR</sequence>
<evidence type="ECO:0000313" key="5">
    <source>
        <dbReference type="EMBL" id="GAX18545.1"/>
    </source>
</evidence>
<evidence type="ECO:0000256" key="1">
    <source>
        <dbReference type="ARBA" id="ARBA00004167"/>
    </source>
</evidence>
<organism evidence="5 6">
    <name type="scientific">Fistulifera solaris</name>
    <name type="common">Oleaginous diatom</name>
    <dbReference type="NCBI Taxonomy" id="1519565"/>
    <lineage>
        <taxon>Eukaryota</taxon>
        <taxon>Sar</taxon>
        <taxon>Stramenopiles</taxon>
        <taxon>Ochrophyta</taxon>
        <taxon>Bacillariophyta</taxon>
        <taxon>Bacillariophyceae</taxon>
        <taxon>Bacillariophycidae</taxon>
        <taxon>Naviculales</taxon>
        <taxon>Naviculaceae</taxon>
        <taxon>Fistulifera</taxon>
    </lineage>
</organism>
<dbReference type="Pfam" id="PF13704">
    <property type="entry name" value="Glyco_tranf_2_4"/>
    <property type="match status" value="1"/>
</dbReference>
<evidence type="ECO:0000256" key="2">
    <source>
        <dbReference type="ARBA" id="ARBA00022692"/>
    </source>
</evidence>
<dbReference type="EMBL" id="BDSP01000131">
    <property type="protein sequence ID" value="GAX18545.1"/>
    <property type="molecule type" value="Genomic_DNA"/>
</dbReference>
<keyword evidence="2 4" id="KW-0812">Transmembrane</keyword>
<evidence type="ECO:0000313" key="6">
    <source>
        <dbReference type="Proteomes" id="UP000198406"/>
    </source>
</evidence>
<dbReference type="PANTHER" id="PTHR21461">
    <property type="entry name" value="GLYCOSYLTRANSFERASE FAMILY 92 PROTEIN"/>
    <property type="match status" value="1"/>
</dbReference>
<dbReference type="GO" id="GO:0016020">
    <property type="term" value="C:membrane"/>
    <property type="evidence" value="ECO:0007669"/>
    <property type="project" value="UniProtKB-SubCell"/>
</dbReference>
<keyword evidence="6" id="KW-1185">Reference proteome</keyword>
<dbReference type="InParanoid" id="A0A1Z5JWZ9"/>
<feature type="transmembrane region" description="Helical" evidence="4">
    <location>
        <begin position="16"/>
        <end position="36"/>
    </location>
</feature>
<keyword evidence="4" id="KW-0472">Membrane</keyword>
<dbReference type="AlphaFoldDB" id="A0A1Z5JWZ9"/>
<gene>
    <name evidence="5" type="ORF">FisN_10Hh254</name>
</gene>
<evidence type="ECO:0000256" key="4">
    <source>
        <dbReference type="SAM" id="Phobius"/>
    </source>
</evidence>
<reference evidence="5 6" key="1">
    <citation type="journal article" date="2015" name="Plant Cell">
        <title>Oil accumulation by the oleaginous diatom Fistulifera solaris as revealed by the genome and transcriptome.</title>
        <authorList>
            <person name="Tanaka T."/>
            <person name="Maeda Y."/>
            <person name="Veluchamy A."/>
            <person name="Tanaka M."/>
            <person name="Abida H."/>
            <person name="Marechal E."/>
            <person name="Bowler C."/>
            <person name="Muto M."/>
            <person name="Sunaga Y."/>
            <person name="Tanaka M."/>
            <person name="Yoshino T."/>
            <person name="Taniguchi T."/>
            <person name="Fukuda Y."/>
            <person name="Nemoto M."/>
            <person name="Matsumoto M."/>
            <person name="Wong P.S."/>
            <person name="Aburatani S."/>
            <person name="Fujibuchi W."/>
        </authorList>
    </citation>
    <scope>NUCLEOTIDE SEQUENCE [LARGE SCALE GENOMIC DNA]</scope>
    <source>
        <strain evidence="5 6">JPCC DA0580</strain>
    </source>
</reference>
<dbReference type="PANTHER" id="PTHR21461:SF69">
    <property type="entry name" value="GLYCOSYLTRANSFERASE FAMILY 92 PROTEIN"/>
    <property type="match status" value="1"/>
</dbReference>
<dbReference type="GO" id="GO:0005737">
    <property type="term" value="C:cytoplasm"/>
    <property type="evidence" value="ECO:0007669"/>
    <property type="project" value="TreeGrafter"/>
</dbReference>